<evidence type="ECO:0000256" key="3">
    <source>
        <dbReference type="ARBA" id="ARBA00022801"/>
    </source>
</evidence>
<feature type="domain" description="Glycosyl-hydrolase 97 C-terminal oligomerisation" evidence="9">
    <location>
        <begin position="516"/>
        <end position="608"/>
    </location>
</feature>
<evidence type="ECO:0000259" key="8">
    <source>
        <dbReference type="Pfam" id="PF14508"/>
    </source>
</evidence>
<dbReference type="PANTHER" id="PTHR35803:SF2">
    <property type="entry name" value="RETAINING ALPHA-GALACTOSIDASE"/>
    <property type="match status" value="1"/>
</dbReference>
<evidence type="ECO:0000259" key="7">
    <source>
        <dbReference type="Pfam" id="PF10566"/>
    </source>
</evidence>
<evidence type="ECO:0000256" key="2">
    <source>
        <dbReference type="ARBA" id="ARBA00011245"/>
    </source>
</evidence>
<evidence type="ECO:0000256" key="5">
    <source>
        <dbReference type="ARBA" id="ARBA00023295"/>
    </source>
</evidence>
<keyword evidence="5" id="KW-0326">Glycosidase</keyword>
<dbReference type="PROSITE" id="PS51257">
    <property type="entry name" value="PROKAR_LIPOPROTEIN"/>
    <property type="match status" value="1"/>
</dbReference>
<proteinExistence type="predicted"/>
<dbReference type="InterPro" id="IPR029483">
    <property type="entry name" value="GH97_C"/>
</dbReference>
<dbReference type="Proteomes" id="UP000006008">
    <property type="component" value="Unassembled WGS sequence"/>
</dbReference>
<dbReference type="InterPro" id="IPR013785">
    <property type="entry name" value="Aldolase_TIM"/>
</dbReference>
<dbReference type="InterPro" id="IPR029486">
    <property type="entry name" value="GH97_N"/>
</dbReference>
<dbReference type="InterPro" id="IPR013780">
    <property type="entry name" value="Glyco_hydro_b"/>
</dbReference>
<dbReference type="SUPFAM" id="SSF51445">
    <property type="entry name" value="(Trans)glycosidases"/>
    <property type="match status" value="1"/>
</dbReference>
<dbReference type="GO" id="GO:0030246">
    <property type="term" value="F:carbohydrate binding"/>
    <property type="evidence" value="ECO:0007669"/>
    <property type="project" value="InterPro"/>
</dbReference>
<evidence type="ECO:0000256" key="6">
    <source>
        <dbReference type="SAM" id="SignalP"/>
    </source>
</evidence>
<feature type="domain" description="Glycosyl-hydrolase 97 catalytic" evidence="7">
    <location>
        <begin position="293"/>
        <end position="428"/>
    </location>
</feature>
<evidence type="ECO:0008006" key="12">
    <source>
        <dbReference type="Google" id="ProtNLM"/>
    </source>
</evidence>
<dbReference type="HOGENOM" id="CLU_011166_1_1_10"/>
<dbReference type="PATRIC" id="fig|742725.3.peg.1163"/>
<sequence length="612" mass="68736">MKKLVQTLWACSLLACVPAVFAGEVKTTSPDGRLSVVVQYGEGAPLTWQVQRDGRPVVGVSPLGLVIGGKNIAAGVRSAGTPVQMRIDESYPVYGVHAQARNRCNETVIPLRGAGIGYELIVRSYDDGAAVRYRIASKRKLRLDRELTAWNLPATAHCFWAPYSIDYESLHQESVFQNIPAGEALVNPLTAVVGNGYVAVGEADCRTFADMGLVREGNLIRVCFPASPEGWTVEGELLSPWRAAIVADDLNGLVNSDLLTNLCPAPDPSRNFDWVKPGRVLWQWWSSEAPKFEEQQVWYDAAARLGWEYYLIDDGWRFWKEGDKDQWQCLKEVIDYGKSKGVQSVIWVDSKEMRTRAEIHDYLAKVKEAGAVGIKIDFIPAPTPEIMRWYQDALEETYDLQLLCNFHGCVKPSGLRRTWPHELTREAVRGHEFHISRYDRVMPMNQEAIKPFTRLLAGPADFTPTAFVPSELLGYTWPHELAQAIVYTSPLTHFADSYKWYLNSPVEDLLRDMPVVWDETIVLPFSEIGRVAGFVRRHGNEYWIGVVNGEDARTVSFDLGFLQGRALATVISDRPEADDALVREEKIVDRGETITVSLRKGGGYVMRLRSID</sequence>
<comment type="cofactor">
    <cofactor evidence="1">
        <name>Ca(2+)</name>
        <dbReference type="ChEBI" id="CHEBI:29108"/>
    </cofactor>
</comment>
<dbReference type="InterPro" id="IPR052720">
    <property type="entry name" value="Glycosyl_hydrolase_97"/>
</dbReference>
<dbReference type="GeneID" id="92815872"/>
<comment type="caution">
    <text evidence="10">The sequence shown here is derived from an EMBL/GenBank/DDBJ whole genome shotgun (WGS) entry which is preliminary data.</text>
</comment>
<dbReference type="STRING" id="742725.HMPREF9450_01102"/>
<dbReference type="EMBL" id="ADLD01000011">
    <property type="protein sequence ID" value="EHB92237.1"/>
    <property type="molecule type" value="Genomic_DNA"/>
</dbReference>
<accession>G5H842</accession>
<dbReference type="Gene3D" id="3.20.20.70">
    <property type="entry name" value="Aldolase class I"/>
    <property type="match status" value="1"/>
</dbReference>
<dbReference type="InterPro" id="IPR019563">
    <property type="entry name" value="GH97_catalytic"/>
</dbReference>
<protein>
    <recommendedName>
        <fullName evidence="12">Alpha-glucosidase</fullName>
    </recommendedName>
</protein>
<dbReference type="RefSeq" id="WP_009133908.1">
    <property type="nucleotide sequence ID" value="NZ_CP102250.1"/>
</dbReference>
<keyword evidence="4" id="KW-0106">Calcium</keyword>
<feature type="signal peptide" evidence="6">
    <location>
        <begin position="1"/>
        <end position="22"/>
    </location>
</feature>
<gene>
    <name evidence="10" type="ORF">HMPREF9450_01102</name>
</gene>
<dbReference type="Gene3D" id="2.70.98.10">
    <property type="match status" value="1"/>
</dbReference>
<dbReference type="OrthoDB" id="1109141at2"/>
<keyword evidence="11" id="KW-1185">Reference proteome</keyword>
<dbReference type="InterPro" id="IPR014718">
    <property type="entry name" value="GH-type_carb-bd"/>
</dbReference>
<dbReference type="AlphaFoldDB" id="G5H842"/>
<dbReference type="PANTHER" id="PTHR35803">
    <property type="entry name" value="GLUCAN 1,4-ALPHA-GLUCOSIDASE SUSB-RELATED"/>
    <property type="match status" value="1"/>
</dbReference>
<dbReference type="Pfam" id="PF14508">
    <property type="entry name" value="GH97_N"/>
    <property type="match status" value="1"/>
</dbReference>
<evidence type="ECO:0000313" key="11">
    <source>
        <dbReference type="Proteomes" id="UP000006008"/>
    </source>
</evidence>
<organism evidence="10 11">
    <name type="scientific">Alistipes indistinctus YIT 12060</name>
    <dbReference type="NCBI Taxonomy" id="742725"/>
    <lineage>
        <taxon>Bacteria</taxon>
        <taxon>Pseudomonadati</taxon>
        <taxon>Bacteroidota</taxon>
        <taxon>Bacteroidia</taxon>
        <taxon>Bacteroidales</taxon>
        <taxon>Rikenellaceae</taxon>
        <taxon>Alistipes</taxon>
    </lineage>
</organism>
<keyword evidence="3" id="KW-0378">Hydrolase</keyword>
<comment type="subunit">
    <text evidence="2">Monomer.</text>
</comment>
<dbReference type="InterPro" id="IPR017853">
    <property type="entry name" value="GH"/>
</dbReference>
<evidence type="ECO:0000313" key="10">
    <source>
        <dbReference type="EMBL" id="EHB92237.1"/>
    </source>
</evidence>
<dbReference type="Pfam" id="PF10566">
    <property type="entry name" value="Glyco_hydro_97"/>
    <property type="match status" value="1"/>
</dbReference>
<evidence type="ECO:0000256" key="4">
    <source>
        <dbReference type="ARBA" id="ARBA00022837"/>
    </source>
</evidence>
<evidence type="ECO:0000256" key="1">
    <source>
        <dbReference type="ARBA" id="ARBA00001913"/>
    </source>
</evidence>
<reference evidence="10 11" key="1">
    <citation type="submission" date="2011-08" db="EMBL/GenBank/DDBJ databases">
        <title>The Genome Sequence of Alistipes indistinctus YIT 12060.</title>
        <authorList>
            <consortium name="The Broad Institute Genome Sequencing Platform"/>
            <person name="Earl A."/>
            <person name="Ward D."/>
            <person name="Feldgarden M."/>
            <person name="Gevers D."/>
            <person name="Morotomi M."/>
            <person name="Young S.K."/>
            <person name="Zeng Q."/>
            <person name="Gargeya S."/>
            <person name="Fitzgerald M."/>
            <person name="Haas B."/>
            <person name="Abouelleil A."/>
            <person name="Alvarado L."/>
            <person name="Arachchi H.M."/>
            <person name="Berlin A."/>
            <person name="Brown A."/>
            <person name="Chapman S.B."/>
            <person name="Chen Z."/>
            <person name="Dunbar C."/>
            <person name="Freedman E."/>
            <person name="Gearin G."/>
            <person name="Gellesch M."/>
            <person name="Goldberg J."/>
            <person name="Griggs A."/>
            <person name="Gujja S."/>
            <person name="Heiman D."/>
            <person name="Howarth C."/>
            <person name="Larson L."/>
            <person name="Lui A."/>
            <person name="MacDonald P.J.P."/>
            <person name="Montmayeur A."/>
            <person name="Murphy C."/>
            <person name="Neiman D."/>
            <person name="Pearson M."/>
            <person name="Priest M."/>
            <person name="Roberts A."/>
            <person name="Saif S."/>
            <person name="Shea T."/>
            <person name="Shenoy N."/>
            <person name="Sisk P."/>
            <person name="Stolte C."/>
            <person name="Sykes S."/>
            <person name="Wortman J."/>
            <person name="Nusbaum C."/>
            <person name="Birren B."/>
        </authorList>
    </citation>
    <scope>NUCLEOTIDE SEQUENCE [LARGE SCALE GENOMIC DNA]</scope>
    <source>
        <strain evidence="10 11">YIT 12060</strain>
    </source>
</reference>
<evidence type="ECO:0000259" key="9">
    <source>
        <dbReference type="Pfam" id="PF14509"/>
    </source>
</evidence>
<feature type="chain" id="PRO_5003477962" description="Alpha-glucosidase" evidence="6">
    <location>
        <begin position="23"/>
        <end position="612"/>
    </location>
</feature>
<name>G5H842_9BACT</name>
<dbReference type="eggNOG" id="COG1082">
    <property type="taxonomic scope" value="Bacteria"/>
</dbReference>
<dbReference type="Pfam" id="PF14509">
    <property type="entry name" value="GH97_C"/>
    <property type="match status" value="1"/>
</dbReference>
<dbReference type="GO" id="GO:0016798">
    <property type="term" value="F:hydrolase activity, acting on glycosyl bonds"/>
    <property type="evidence" value="ECO:0007669"/>
    <property type="project" value="UniProtKB-KW"/>
</dbReference>
<keyword evidence="6" id="KW-0732">Signal</keyword>
<feature type="domain" description="Glycosyl-hydrolase 97 N-terminal" evidence="8">
    <location>
        <begin position="28"/>
        <end position="263"/>
    </location>
</feature>
<dbReference type="Gene3D" id="2.60.40.1180">
    <property type="entry name" value="Golgi alpha-mannosidase II"/>
    <property type="match status" value="1"/>
</dbReference>